<accession>A0A0N1E8V3</accession>
<comment type="caution">
    <text evidence="2">The sequence shown here is derived from an EMBL/GenBank/DDBJ whole genome shotgun (WGS) entry which is preliminary data.</text>
</comment>
<dbReference type="InterPro" id="IPR001387">
    <property type="entry name" value="Cro/C1-type_HTH"/>
</dbReference>
<gene>
    <name evidence="2" type="ORF">HPU229334_01105</name>
</gene>
<dbReference type="InterPro" id="IPR010982">
    <property type="entry name" value="Lambda_DNA-bd_dom_sf"/>
</dbReference>
<dbReference type="SUPFAM" id="SSF47413">
    <property type="entry name" value="lambda repressor-like DNA-binding domains"/>
    <property type="match status" value="1"/>
</dbReference>
<proteinExistence type="predicted"/>
<dbReference type="EMBL" id="JNOC01000142">
    <property type="protein sequence ID" value="KPH52801.1"/>
    <property type="molecule type" value="Genomic_DNA"/>
</dbReference>
<evidence type="ECO:0000313" key="3">
    <source>
        <dbReference type="Proteomes" id="UP000037997"/>
    </source>
</evidence>
<dbReference type="GO" id="GO:0003677">
    <property type="term" value="F:DNA binding"/>
    <property type="evidence" value="ECO:0007669"/>
    <property type="project" value="InterPro"/>
</dbReference>
<dbReference type="Proteomes" id="UP000037997">
    <property type="component" value="Unassembled WGS sequence"/>
</dbReference>
<name>A0A0N1E8V3_9HELI</name>
<dbReference type="PROSITE" id="PS50943">
    <property type="entry name" value="HTH_CROC1"/>
    <property type="match status" value="1"/>
</dbReference>
<dbReference type="Gene3D" id="1.10.260.40">
    <property type="entry name" value="lambda repressor-like DNA-binding domains"/>
    <property type="match status" value="1"/>
</dbReference>
<sequence>MKTFKTYLQEQLQNKEFKEEWDKLESWRKLQRTLIEKRKEKKITQAQIADDLKVTRSNIAKFETSLENPTLKSIIEYAKSIGLKKITIEL</sequence>
<dbReference type="SMART" id="SM00530">
    <property type="entry name" value="HTH_XRE"/>
    <property type="match status" value="1"/>
</dbReference>
<dbReference type="RefSeq" id="WP_054198785.1">
    <property type="nucleotide sequence ID" value="NZ_JNOC01000142.1"/>
</dbReference>
<feature type="domain" description="HTH cro/C1-type" evidence="1">
    <location>
        <begin position="34"/>
        <end position="88"/>
    </location>
</feature>
<dbReference type="PATRIC" id="fig|35818.11.peg.215"/>
<dbReference type="Pfam" id="PF01381">
    <property type="entry name" value="HTH_3"/>
    <property type="match status" value="1"/>
</dbReference>
<reference evidence="2 3" key="1">
    <citation type="submission" date="2014-06" db="EMBL/GenBank/DDBJ databases">
        <title>Helicobacter pullorum isolates in fresh chicken meat - phenotypic and genotypic features.</title>
        <authorList>
            <person name="Borges V."/>
            <person name="Santos A."/>
            <person name="Correia C.B."/>
            <person name="Saraiva M."/>
            <person name="Menard A."/>
            <person name="Vieira L."/>
            <person name="Sampaio D.A."/>
            <person name="Gomes J.P."/>
            <person name="Oleastro M."/>
        </authorList>
    </citation>
    <scope>NUCLEOTIDE SEQUENCE [LARGE SCALE GENOMIC DNA]</scope>
    <source>
        <strain evidence="2 3">229334/12</strain>
    </source>
</reference>
<evidence type="ECO:0000313" key="2">
    <source>
        <dbReference type="EMBL" id="KPH52801.1"/>
    </source>
</evidence>
<dbReference type="AlphaFoldDB" id="A0A0N1E8V3"/>
<dbReference type="CDD" id="cd00093">
    <property type="entry name" value="HTH_XRE"/>
    <property type="match status" value="1"/>
</dbReference>
<organism evidence="2 3">
    <name type="scientific">Helicobacter pullorum</name>
    <dbReference type="NCBI Taxonomy" id="35818"/>
    <lineage>
        <taxon>Bacteria</taxon>
        <taxon>Pseudomonadati</taxon>
        <taxon>Campylobacterota</taxon>
        <taxon>Epsilonproteobacteria</taxon>
        <taxon>Campylobacterales</taxon>
        <taxon>Helicobacteraceae</taxon>
        <taxon>Helicobacter</taxon>
    </lineage>
</organism>
<protein>
    <recommendedName>
        <fullName evidence="1">HTH cro/C1-type domain-containing protein</fullName>
    </recommendedName>
</protein>
<evidence type="ECO:0000259" key="1">
    <source>
        <dbReference type="PROSITE" id="PS50943"/>
    </source>
</evidence>